<dbReference type="Proteomes" id="UP000326396">
    <property type="component" value="Unassembled WGS sequence"/>
</dbReference>
<dbReference type="OrthoDB" id="666348at2759"/>
<dbReference type="EMBL" id="SZYD01000384">
    <property type="protein sequence ID" value="KAD1885334.1"/>
    <property type="molecule type" value="Genomic_DNA"/>
</dbReference>
<reference evidence="1 2" key="1">
    <citation type="submission" date="2019-05" db="EMBL/GenBank/DDBJ databases">
        <title>Mikania micrantha, genome provides insights into the molecular mechanism of rapid growth.</title>
        <authorList>
            <person name="Liu B."/>
        </authorList>
    </citation>
    <scope>NUCLEOTIDE SEQUENCE [LARGE SCALE GENOMIC DNA]</scope>
    <source>
        <strain evidence="1">NLD-2019</strain>
        <tissue evidence="1">Leaf</tissue>
    </source>
</reference>
<sequence>MEKQLVLSYDIECMKMVMLQHEETFKQQVYELHRLYQTQRMMMNNMQRSMQNQESWNLKNATVCLGYQNNYTNFNNPQKQDPTDENGSPEIINESEIELTLGPANHSITRTRTRRKKKPTLITDLYSDSMASFSSSSTDSSHKSRVTVENSRVFIV</sequence>
<dbReference type="PANTHER" id="PTHR33167:SF26">
    <property type="entry name" value="EXPRESSED PROTEIN"/>
    <property type="match status" value="1"/>
</dbReference>
<accession>A0A5N6LII6</accession>
<dbReference type="PANTHER" id="PTHR33167">
    <property type="entry name" value="TRANSCRIPTION FACTOR, PUTATIVE (DUF863)-RELATED"/>
    <property type="match status" value="1"/>
</dbReference>
<protein>
    <submittedName>
        <fullName evidence="1">Uncharacterized protein</fullName>
    </submittedName>
</protein>
<evidence type="ECO:0000313" key="1">
    <source>
        <dbReference type="EMBL" id="KAD1885334.1"/>
    </source>
</evidence>
<proteinExistence type="predicted"/>
<organism evidence="1 2">
    <name type="scientific">Mikania micrantha</name>
    <name type="common">bitter vine</name>
    <dbReference type="NCBI Taxonomy" id="192012"/>
    <lineage>
        <taxon>Eukaryota</taxon>
        <taxon>Viridiplantae</taxon>
        <taxon>Streptophyta</taxon>
        <taxon>Embryophyta</taxon>
        <taxon>Tracheophyta</taxon>
        <taxon>Spermatophyta</taxon>
        <taxon>Magnoliopsida</taxon>
        <taxon>eudicotyledons</taxon>
        <taxon>Gunneridae</taxon>
        <taxon>Pentapetalae</taxon>
        <taxon>asterids</taxon>
        <taxon>campanulids</taxon>
        <taxon>Asterales</taxon>
        <taxon>Asteraceae</taxon>
        <taxon>Asteroideae</taxon>
        <taxon>Heliantheae alliance</taxon>
        <taxon>Eupatorieae</taxon>
        <taxon>Mikania</taxon>
    </lineage>
</organism>
<evidence type="ECO:0000313" key="2">
    <source>
        <dbReference type="Proteomes" id="UP000326396"/>
    </source>
</evidence>
<keyword evidence="2" id="KW-1185">Reference proteome</keyword>
<comment type="caution">
    <text evidence="1">The sequence shown here is derived from an EMBL/GenBank/DDBJ whole genome shotgun (WGS) entry which is preliminary data.</text>
</comment>
<dbReference type="AlphaFoldDB" id="A0A5N6LII6"/>
<gene>
    <name evidence="1" type="ORF">E3N88_42161</name>
</gene>
<name>A0A5N6LII6_9ASTR</name>